<evidence type="ECO:0000256" key="6">
    <source>
        <dbReference type="ARBA" id="ARBA00022989"/>
    </source>
</evidence>
<dbReference type="OrthoDB" id="9776218at2"/>
<evidence type="ECO:0000256" key="4">
    <source>
        <dbReference type="ARBA" id="ARBA00022475"/>
    </source>
</evidence>
<gene>
    <name evidence="10" type="ORF">EBM89_08530</name>
</gene>
<comment type="subcellular location">
    <subcellularLocation>
        <location evidence="1">Cell membrane</location>
        <topology evidence="1">Multi-pass membrane protein</topology>
    </subcellularLocation>
</comment>
<feature type="domain" description="ABC transmembrane type-2" evidence="9">
    <location>
        <begin position="109"/>
        <end position="335"/>
    </location>
</feature>
<comment type="caution">
    <text evidence="10">The sequence shown here is derived from an EMBL/GenBank/DDBJ whole genome shotgun (WGS) entry which is preliminary data.</text>
</comment>
<name>A0A3M2JKU8_9CELL</name>
<evidence type="ECO:0000256" key="3">
    <source>
        <dbReference type="ARBA" id="ARBA00022448"/>
    </source>
</evidence>
<evidence type="ECO:0000313" key="11">
    <source>
        <dbReference type="Proteomes" id="UP000269289"/>
    </source>
</evidence>
<dbReference type="PROSITE" id="PS51012">
    <property type="entry name" value="ABC_TM2"/>
    <property type="match status" value="1"/>
</dbReference>
<reference evidence="10 11" key="1">
    <citation type="submission" date="2018-10" db="EMBL/GenBank/DDBJ databases">
        <title>Isolation, diversity and antifungal activity of actinobacteria from wheat.</title>
        <authorList>
            <person name="Han C."/>
        </authorList>
    </citation>
    <scope>NUCLEOTIDE SEQUENCE [LARGE SCALE GENOMIC DNA]</scope>
    <source>
        <strain evidence="10 11">NEAU-YY56</strain>
    </source>
</reference>
<dbReference type="InterPro" id="IPR051449">
    <property type="entry name" value="ABC-2_transporter_component"/>
</dbReference>
<dbReference type="PANTHER" id="PTHR30294:SF29">
    <property type="entry name" value="MULTIDRUG ABC TRANSPORTER PERMEASE YBHS-RELATED"/>
    <property type="match status" value="1"/>
</dbReference>
<feature type="transmembrane region" description="Helical" evidence="8">
    <location>
        <begin position="192"/>
        <end position="214"/>
    </location>
</feature>
<dbReference type="AlphaFoldDB" id="A0A3M2JKU8"/>
<keyword evidence="6 8" id="KW-1133">Transmembrane helix</keyword>
<dbReference type="GO" id="GO:0140359">
    <property type="term" value="F:ABC-type transporter activity"/>
    <property type="evidence" value="ECO:0007669"/>
    <property type="project" value="InterPro"/>
</dbReference>
<dbReference type="Pfam" id="PF12698">
    <property type="entry name" value="ABC2_membrane_3"/>
    <property type="match status" value="1"/>
</dbReference>
<dbReference type="RefSeq" id="WP_122149027.1">
    <property type="nucleotide sequence ID" value="NZ_RFFI01000037.1"/>
</dbReference>
<evidence type="ECO:0000256" key="8">
    <source>
        <dbReference type="SAM" id="Phobius"/>
    </source>
</evidence>
<organism evidence="10 11">
    <name type="scientific">Cellulomonas triticagri</name>
    <dbReference type="NCBI Taxonomy" id="2483352"/>
    <lineage>
        <taxon>Bacteria</taxon>
        <taxon>Bacillati</taxon>
        <taxon>Actinomycetota</taxon>
        <taxon>Actinomycetes</taxon>
        <taxon>Micrococcales</taxon>
        <taxon>Cellulomonadaceae</taxon>
        <taxon>Cellulomonas</taxon>
    </lineage>
</organism>
<feature type="transmembrane region" description="Helical" evidence="8">
    <location>
        <begin position="256"/>
        <end position="274"/>
    </location>
</feature>
<dbReference type="PANTHER" id="PTHR30294">
    <property type="entry name" value="MEMBRANE COMPONENT OF ABC TRANSPORTER YHHJ-RELATED"/>
    <property type="match status" value="1"/>
</dbReference>
<evidence type="ECO:0000259" key="9">
    <source>
        <dbReference type="PROSITE" id="PS51012"/>
    </source>
</evidence>
<dbReference type="InterPro" id="IPR013525">
    <property type="entry name" value="ABC2_TM"/>
</dbReference>
<evidence type="ECO:0000256" key="5">
    <source>
        <dbReference type="ARBA" id="ARBA00022692"/>
    </source>
</evidence>
<dbReference type="InterPro" id="IPR047817">
    <property type="entry name" value="ABC2_TM_bact-type"/>
</dbReference>
<comment type="similarity">
    <text evidence="2">Belongs to the ABC-2 integral membrane protein family.</text>
</comment>
<dbReference type="GO" id="GO:0005886">
    <property type="term" value="C:plasma membrane"/>
    <property type="evidence" value="ECO:0007669"/>
    <property type="project" value="UniProtKB-SubCell"/>
</dbReference>
<evidence type="ECO:0000256" key="2">
    <source>
        <dbReference type="ARBA" id="ARBA00007783"/>
    </source>
</evidence>
<evidence type="ECO:0000256" key="7">
    <source>
        <dbReference type="ARBA" id="ARBA00023136"/>
    </source>
</evidence>
<proteinExistence type="inferred from homology"/>
<feature type="transmembrane region" description="Helical" evidence="8">
    <location>
        <begin position="16"/>
        <end position="38"/>
    </location>
</feature>
<feature type="transmembrane region" description="Helical" evidence="8">
    <location>
        <begin position="220"/>
        <end position="244"/>
    </location>
</feature>
<keyword evidence="3" id="KW-0813">Transport</keyword>
<feature type="transmembrane region" description="Helical" evidence="8">
    <location>
        <begin position="310"/>
        <end position="332"/>
    </location>
</feature>
<keyword evidence="5 8" id="KW-0812">Transmembrane</keyword>
<evidence type="ECO:0000256" key="1">
    <source>
        <dbReference type="ARBA" id="ARBA00004651"/>
    </source>
</evidence>
<protein>
    <submittedName>
        <fullName evidence="10">ABC transporter permease</fullName>
    </submittedName>
</protein>
<keyword evidence="7 8" id="KW-0472">Membrane</keyword>
<accession>A0A3M2JKU8</accession>
<dbReference type="EMBL" id="RFFI01000037">
    <property type="protein sequence ID" value="RMI12490.1"/>
    <property type="molecule type" value="Genomic_DNA"/>
</dbReference>
<evidence type="ECO:0000313" key="10">
    <source>
        <dbReference type="EMBL" id="RMI12490.1"/>
    </source>
</evidence>
<keyword evidence="11" id="KW-1185">Reference proteome</keyword>
<dbReference type="Proteomes" id="UP000269289">
    <property type="component" value="Unassembled WGS sequence"/>
</dbReference>
<keyword evidence="4" id="KW-1003">Cell membrane</keyword>
<feature type="transmembrane region" description="Helical" evidence="8">
    <location>
        <begin position="141"/>
        <end position="166"/>
    </location>
</feature>
<sequence>MILKEFRELRRDRRTVAMLVVLPLLLLTIFGFAANFTVDTLTAVAVGPGAADATAQVAAAPAGSVALDVRAVRPDADRAAAVADLAADRYDLALVTTASGPPEILVDGTNLFAAQAADVLVARLGDAVTSETLFNPDLTTAWVMVPALIGLILTFIGTIITSIGLVKERAAGTLEQLAVMPLRPVDVIVGKIAPYFLLAAADMVLVTVLGMLLFDVPFRGSVALLVVAGAVFLLVVLGIGVLISTVSQNAGQAIQAAILVLLPQILLSGFIFPLDAMAPGVRWIGYVLPLTWFVKISQGVMLRDAGLDSLWLPLTILCGMAVLVFGAAVLRFRASITPHRSRAARAAGVSR</sequence>